<dbReference type="RefSeq" id="WP_239587521.1">
    <property type="nucleotide sequence ID" value="NZ_JAFBDZ010000002.1"/>
</dbReference>
<evidence type="ECO:0000259" key="3">
    <source>
        <dbReference type="Pfam" id="PF09335"/>
    </source>
</evidence>
<keyword evidence="2" id="KW-1133">Transmembrane helix</keyword>
<comment type="similarity">
    <text evidence="1">Belongs to the DedA family.</text>
</comment>
<protein>
    <submittedName>
        <fullName evidence="4">Membrane protein YdjX (TVP38/TMEM64 family)</fullName>
    </submittedName>
</protein>
<feature type="transmembrane region" description="Helical" evidence="2">
    <location>
        <begin position="259"/>
        <end position="277"/>
    </location>
</feature>
<keyword evidence="5" id="KW-1185">Reference proteome</keyword>
<dbReference type="PANTHER" id="PTHR42709">
    <property type="entry name" value="ALKALINE PHOSPHATASE LIKE PROTEIN"/>
    <property type="match status" value="1"/>
</dbReference>
<comment type="caution">
    <text evidence="4">The sequence shown here is derived from an EMBL/GenBank/DDBJ whole genome shotgun (WGS) entry which is preliminary data.</text>
</comment>
<dbReference type="EMBL" id="JAFBDZ010000002">
    <property type="protein sequence ID" value="MBM7585614.1"/>
    <property type="molecule type" value="Genomic_DNA"/>
</dbReference>
<dbReference type="Proteomes" id="UP001646157">
    <property type="component" value="Unassembled WGS sequence"/>
</dbReference>
<evidence type="ECO:0000256" key="1">
    <source>
        <dbReference type="ARBA" id="ARBA00010792"/>
    </source>
</evidence>
<feature type="transmembrane region" description="Helical" evidence="2">
    <location>
        <begin position="142"/>
        <end position="167"/>
    </location>
</feature>
<gene>
    <name evidence="4" type="ORF">JOC86_002156</name>
</gene>
<dbReference type="Pfam" id="PF09335">
    <property type="entry name" value="VTT_dom"/>
    <property type="match status" value="1"/>
</dbReference>
<feature type="transmembrane region" description="Helical" evidence="2">
    <location>
        <begin position="111"/>
        <end position="130"/>
    </location>
</feature>
<reference evidence="4 5" key="1">
    <citation type="submission" date="2021-01" db="EMBL/GenBank/DDBJ databases">
        <title>Genomic Encyclopedia of Type Strains, Phase IV (KMG-IV): sequencing the most valuable type-strain genomes for metagenomic binning, comparative biology and taxonomic classification.</title>
        <authorList>
            <person name="Goeker M."/>
        </authorList>
    </citation>
    <scope>NUCLEOTIDE SEQUENCE [LARGE SCALE GENOMIC DNA]</scope>
    <source>
        <strain evidence="4 5">DSM 24834</strain>
    </source>
</reference>
<evidence type="ECO:0000313" key="4">
    <source>
        <dbReference type="EMBL" id="MBM7585614.1"/>
    </source>
</evidence>
<keyword evidence="2" id="KW-0472">Membrane</keyword>
<feature type="transmembrane region" description="Helical" evidence="2">
    <location>
        <begin position="39"/>
        <end position="60"/>
    </location>
</feature>
<dbReference type="InterPro" id="IPR051311">
    <property type="entry name" value="DedA_domain"/>
</dbReference>
<feature type="transmembrane region" description="Helical" evidence="2">
    <location>
        <begin position="197"/>
        <end position="220"/>
    </location>
</feature>
<feature type="domain" description="VTT" evidence="3">
    <location>
        <begin position="131"/>
        <end position="247"/>
    </location>
</feature>
<name>A0ABS2NCN3_9BACI</name>
<feature type="transmembrane region" description="Helical" evidence="2">
    <location>
        <begin position="72"/>
        <end position="91"/>
    </location>
</feature>
<accession>A0ABS2NCN3</accession>
<feature type="transmembrane region" description="Helical" evidence="2">
    <location>
        <begin position="227"/>
        <end position="247"/>
    </location>
</feature>
<dbReference type="InterPro" id="IPR032816">
    <property type="entry name" value="VTT_dom"/>
</dbReference>
<evidence type="ECO:0000256" key="2">
    <source>
        <dbReference type="SAM" id="Phobius"/>
    </source>
</evidence>
<sequence>MFHLIKEKYKFSLEILLNLALSAITTYLLFAFLPTLLPVYKVAFVLIMLGIVLLNLSFVLSNNKKLYKITKVALIVSCSFVFVIIFLFYMTKILVLTDTYGVENVLRENLAAAKLIFFLICFAQPIILPLPEAVTIPAGSAVFGPLIAACLGFLGTILGIVAMFFIARIGGTKLASKLVKEKHLKKYQEYVAKNETLILVLLFIVPILPDEIICVGAGIGGVTFKRFLWIAFISKFITSSLLAFSVQFAKMLSLSRSELVLACSVVIGLIFVASYIIKRFLIKNKPEEGFEK</sequence>
<feature type="transmembrane region" description="Helical" evidence="2">
    <location>
        <begin position="12"/>
        <end position="33"/>
    </location>
</feature>
<keyword evidence="2" id="KW-0812">Transmembrane</keyword>
<proteinExistence type="inferred from homology"/>
<organism evidence="4 5">
    <name type="scientific">Rossellomorea pakistanensis</name>
    <dbReference type="NCBI Taxonomy" id="992288"/>
    <lineage>
        <taxon>Bacteria</taxon>
        <taxon>Bacillati</taxon>
        <taxon>Bacillota</taxon>
        <taxon>Bacilli</taxon>
        <taxon>Bacillales</taxon>
        <taxon>Bacillaceae</taxon>
        <taxon>Rossellomorea</taxon>
    </lineage>
</organism>
<evidence type="ECO:0000313" key="5">
    <source>
        <dbReference type="Proteomes" id="UP001646157"/>
    </source>
</evidence>